<proteinExistence type="predicted"/>
<dbReference type="AlphaFoldDB" id="A0ABD0M9Q2"/>
<name>A0ABD0M9Q2_9CAEN</name>
<evidence type="ECO:0000313" key="1">
    <source>
        <dbReference type="EMBL" id="KAK7508544.1"/>
    </source>
</evidence>
<gene>
    <name evidence="1" type="ORF">BaRGS_00000110</name>
</gene>
<reference evidence="1 2" key="1">
    <citation type="journal article" date="2023" name="Sci. Data">
        <title>Genome assembly of the Korean intertidal mud-creeper Batillaria attramentaria.</title>
        <authorList>
            <person name="Patra A.K."/>
            <person name="Ho P.T."/>
            <person name="Jun S."/>
            <person name="Lee S.J."/>
            <person name="Kim Y."/>
            <person name="Won Y.J."/>
        </authorList>
    </citation>
    <scope>NUCLEOTIDE SEQUENCE [LARGE SCALE GENOMIC DNA]</scope>
    <source>
        <strain evidence="1">Wonlab-2016</strain>
    </source>
</reference>
<organism evidence="1 2">
    <name type="scientific">Batillaria attramentaria</name>
    <dbReference type="NCBI Taxonomy" id="370345"/>
    <lineage>
        <taxon>Eukaryota</taxon>
        <taxon>Metazoa</taxon>
        <taxon>Spiralia</taxon>
        <taxon>Lophotrochozoa</taxon>
        <taxon>Mollusca</taxon>
        <taxon>Gastropoda</taxon>
        <taxon>Caenogastropoda</taxon>
        <taxon>Sorbeoconcha</taxon>
        <taxon>Cerithioidea</taxon>
        <taxon>Batillariidae</taxon>
        <taxon>Batillaria</taxon>
    </lineage>
</organism>
<comment type="caution">
    <text evidence="1">The sequence shown here is derived from an EMBL/GenBank/DDBJ whole genome shotgun (WGS) entry which is preliminary data.</text>
</comment>
<protein>
    <submittedName>
        <fullName evidence="1">Uncharacterized protein</fullName>
    </submittedName>
</protein>
<accession>A0ABD0M9Q2</accession>
<dbReference type="EMBL" id="JACVVK020000001">
    <property type="protein sequence ID" value="KAK7508544.1"/>
    <property type="molecule type" value="Genomic_DNA"/>
</dbReference>
<dbReference type="Proteomes" id="UP001519460">
    <property type="component" value="Unassembled WGS sequence"/>
</dbReference>
<evidence type="ECO:0000313" key="2">
    <source>
        <dbReference type="Proteomes" id="UP001519460"/>
    </source>
</evidence>
<sequence>MAVFSTATELSSLPDSEKFVRDAFCLSLALQYACTPKPCGLVSSVYISDSKRNIDSHKFCYSTDFLCSKTTEGELLRGFEPAAVTTCSMAIAKM</sequence>
<keyword evidence="2" id="KW-1185">Reference proteome</keyword>